<dbReference type="Proteomes" id="UP000765509">
    <property type="component" value="Unassembled WGS sequence"/>
</dbReference>
<keyword evidence="3" id="KW-1185">Reference proteome</keyword>
<organism evidence="2 3">
    <name type="scientific">Austropuccinia psidii MF-1</name>
    <dbReference type="NCBI Taxonomy" id="1389203"/>
    <lineage>
        <taxon>Eukaryota</taxon>
        <taxon>Fungi</taxon>
        <taxon>Dikarya</taxon>
        <taxon>Basidiomycota</taxon>
        <taxon>Pucciniomycotina</taxon>
        <taxon>Pucciniomycetes</taxon>
        <taxon>Pucciniales</taxon>
        <taxon>Sphaerophragmiaceae</taxon>
        <taxon>Austropuccinia</taxon>
    </lineage>
</organism>
<gene>
    <name evidence="2" type="ORF">O181_096195</name>
</gene>
<proteinExistence type="predicted"/>
<accession>A0A9Q3J755</accession>
<evidence type="ECO:0000313" key="3">
    <source>
        <dbReference type="Proteomes" id="UP000765509"/>
    </source>
</evidence>
<evidence type="ECO:0000313" key="2">
    <source>
        <dbReference type="EMBL" id="MBW0556480.1"/>
    </source>
</evidence>
<comment type="caution">
    <text evidence="2">The sequence shown here is derived from an EMBL/GenBank/DDBJ whole genome shotgun (WGS) entry which is preliminary data.</text>
</comment>
<sequence>MKKDKPREPLKPNNTNEKRKCHKYCRIGKLANSCLKKAKINEIAETEEHNDKEESDSKKDTEESETSQSEELNTINSPIKTIDLIYEVLNVNSNFPQIGTSNKWIININEAKLHRTQPAKGMGYTSGKSSISIVLVNYQEEKVNLNIGAHFTCVGKSI</sequence>
<feature type="region of interest" description="Disordered" evidence="1">
    <location>
        <begin position="41"/>
        <end position="74"/>
    </location>
</feature>
<dbReference type="AlphaFoldDB" id="A0A9Q3J755"/>
<protein>
    <submittedName>
        <fullName evidence="2">Uncharacterized protein</fullName>
    </submittedName>
</protein>
<dbReference type="EMBL" id="AVOT02063974">
    <property type="protein sequence ID" value="MBW0556480.1"/>
    <property type="molecule type" value="Genomic_DNA"/>
</dbReference>
<evidence type="ECO:0000256" key="1">
    <source>
        <dbReference type="SAM" id="MobiDB-lite"/>
    </source>
</evidence>
<reference evidence="2" key="1">
    <citation type="submission" date="2021-03" db="EMBL/GenBank/DDBJ databases">
        <title>Draft genome sequence of rust myrtle Austropuccinia psidii MF-1, a brazilian biotype.</title>
        <authorList>
            <person name="Quecine M.C."/>
            <person name="Pachon D.M.R."/>
            <person name="Bonatelli M.L."/>
            <person name="Correr F.H."/>
            <person name="Franceschini L.M."/>
            <person name="Leite T.F."/>
            <person name="Margarido G.R.A."/>
            <person name="Almeida C.A."/>
            <person name="Ferrarezi J.A."/>
            <person name="Labate C.A."/>
        </authorList>
    </citation>
    <scope>NUCLEOTIDE SEQUENCE</scope>
    <source>
        <strain evidence="2">MF-1</strain>
    </source>
</reference>
<feature type="compositionally biased region" description="Basic and acidic residues" evidence="1">
    <location>
        <begin position="41"/>
        <end position="61"/>
    </location>
</feature>
<name>A0A9Q3J755_9BASI</name>